<evidence type="ECO:0000313" key="17">
    <source>
        <dbReference type="Proteomes" id="UP001223261"/>
    </source>
</evidence>
<sequence>MANNQSIAEEILKNIGGSDNVKNLTHCMTRLRFVLKDESKANDEGIKNIDGVMGLRKQGGQYQVIVGNNVSKTYTELMKLGVSGGAKSNEPVEKKKLTFKQIGINILDAIIGTMSPLIPAIIGGSMIKLLAMLLSMTGILSEESSTFNILNTIGDAPFFFLPMLVAVSAARKFNSNVFLALAVAGVMVHPEFMDIMLKASEGKEATFTFIPVMSVKYTYTIIPAIVMTWLLKYIEDFADRITPIVMKNFLKPMLILLIAAPIAIIIVGPSGILIGTGLSQIVFFVHDKLGFLAVAIVGALWPLLVMTGMHRVFTPTIVQTIAETGKEGMVMPSEIGANLSLGGVSLAVAFKTKNRELRQTSLAAASSAIIAGITEPALYGVAIRLKRPMIASVITGFIAGAVAGLAGLASHSMAAPGLFTSVQFIDQNNPMSIFWVIVVMVLSIVISFVLTLILGFEDIPESEDELLDLGTKDDITVAAPVEGRVKPIESVEDDVFSREVIGKSIAIEPTGNTIYAPVTGTVTSVFPTKHAIGITGDDGIEVLIHVGIDTVKLDGGPFISVIEEGDHVNIGDVIGTFDLEQIIEAGYDPTTIVVITNTDDYDSITSFDRDDVQAHTSILGVVK</sequence>
<feature type="transmembrane region" description="Helical" evidence="12">
    <location>
        <begin position="289"/>
        <end position="309"/>
    </location>
</feature>
<reference evidence="16" key="1">
    <citation type="journal article" date="2023" name="Antibiotics">
        <title>Prevalence and Molecular Characterization of Methicillin-Resistant Staphylococci (MRS) and Mammaliicocci (MRM) in Dromedary Camels from Algeria: First Detection of SCCmec-mecC Hybrid in Methicillin-Resistant Mammaliicoccus lentus.</title>
        <authorList>
            <person name="Belhout C."/>
            <person name="Boyen F."/>
            <person name="Vereecke N."/>
            <person name="Theuns S."/>
            <person name="Taibi N."/>
            <person name="Stegger M."/>
            <person name="de la Fe-Rodriguez P.Y."/>
            <person name="Bouayad L."/>
            <person name="Elgroud R."/>
            <person name="Butaye P."/>
        </authorList>
    </citation>
    <scope>NUCLEOTIDE SEQUENCE</scope>
    <source>
        <strain evidence="16">7048</strain>
    </source>
</reference>
<keyword evidence="7 12" id="KW-0812">Transmembrane</keyword>
<accession>A0AAX3W4N5</accession>
<dbReference type="PANTHER" id="PTHR30175">
    <property type="entry name" value="PHOSPHOTRANSFERASE SYSTEM TRANSPORT PROTEIN"/>
    <property type="match status" value="1"/>
</dbReference>
<evidence type="ECO:0000256" key="12">
    <source>
        <dbReference type="SAM" id="Phobius"/>
    </source>
</evidence>
<keyword evidence="5" id="KW-0808">Transferase</keyword>
<feature type="transmembrane region" description="Helical" evidence="12">
    <location>
        <begin position="147"/>
        <end position="170"/>
    </location>
</feature>
<dbReference type="NCBIfam" id="NF007311">
    <property type="entry name" value="PRK09796.1"/>
    <property type="match status" value="1"/>
</dbReference>
<evidence type="ECO:0000256" key="1">
    <source>
        <dbReference type="ARBA" id="ARBA00004651"/>
    </source>
</evidence>
<dbReference type="FunFam" id="2.70.70.10:FF:000001">
    <property type="entry name" value="PTS system glucose-specific IIA component"/>
    <property type="match status" value="1"/>
</dbReference>
<dbReference type="EMBL" id="CP118848">
    <property type="protein sequence ID" value="WHI60137.1"/>
    <property type="molecule type" value="Genomic_DNA"/>
</dbReference>
<evidence type="ECO:0000256" key="2">
    <source>
        <dbReference type="ARBA" id="ARBA00022448"/>
    </source>
</evidence>
<evidence type="ECO:0000256" key="10">
    <source>
        <dbReference type="ARBA" id="ARBA00023136"/>
    </source>
</evidence>
<dbReference type="GO" id="GO:0009401">
    <property type="term" value="P:phosphoenolpyruvate-dependent sugar phosphotransferase system"/>
    <property type="evidence" value="ECO:0007669"/>
    <property type="project" value="UniProtKB-KW"/>
</dbReference>
<feature type="active site" description="Phosphocysteine intermediate; for EIIB activity" evidence="11">
    <location>
        <position position="27"/>
    </location>
</feature>
<dbReference type="GO" id="GO:0090589">
    <property type="term" value="F:protein-phosphocysteine-trehalose phosphotransferase system transporter activity"/>
    <property type="evidence" value="ECO:0007669"/>
    <property type="project" value="TreeGrafter"/>
</dbReference>
<evidence type="ECO:0000256" key="11">
    <source>
        <dbReference type="PROSITE-ProRule" id="PRU00421"/>
    </source>
</evidence>
<dbReference type="PROSITE" id="PS51093">
    <property type="entry name" value="PTS_EIIA_TYPE_1"/>
    <property type="match status" value="1"/>
</dbReference>
<proteinExistence type="predicted"/>
<dbReference type="GO" id="GO:0005886">
    <property type="term" value="C:plasma membrane"/>
    <property type="evidence" value="ECO:0007669"/>
    <property type="project" value="UniProtKB-SubCell"/>
</dbReference>
<dbReference type="GO" id="GO:0008982">
    <property type="term" value="F:protein-N(PI)-phosphohistidine-sugar phosphotransferase activity"/>
    <property type="evidence" value="ECO:0007669"/>
    <property type="project" value="InterPro"/>
</dbReference>
<feature type="transmembrane region" description="Helical" evidence="12">
    <location>
        <begin position="177"/>
        <end position="197"/>
    </location>
</feature>
<dbReference type="PROSITE" id="PS01035">
    <property type="entry name" value="PTS_EIIB_TYPE_1_CYS"/>
    <property type="match status" value="1"/>
</dbReference>
<dbReference type="InterPro" id="IPR011297">
    <property type="entry name" value="PTS_IIABC_b_glu"/>
</dbReference>
<dbReference type="FunFam" id="3.30.1360.60:FF:000001">
    <property type="entry name" value="PTS system glucose-specific IIBC component PtsG"/>
    <property type="match status" value="1"/>
</dbReference>
<feature type="domain" description="PTS EIIC type-1" evidence="15">
    <location>
        <begin position="108"/>
        <end position="470"/>
    </location>
</feature>
<dbReference type="Pfam" id="PF02378">
    <property type="entry name" value="PTS_EIIC"/>
    <property type="match status" value="1"/>
</dbReference>
<dbReference type="AlphaFoldDB" id="A0AAX3W4N5"/>
<feature type="domain" description="PTS EIIA type-1" evidence="13">
    <location>
        <begin position="493"/>
        <end position="597"/>
    </location>
</feature>
<dbReference type="InterPro" id="IPR001127">
    <property type="entry name" value="PTS_EIIA_1_perm"/>
</dbReference>
<feature type="transmembrane region" description="Helical" evidence="12">
    <location>
        <begin position="254"/>
        <end position="283"/>
    </location>
</feature>
<dbReference type="InterPro" id="IPR003352">
    <property type="entry name" value="PTS_EIIC"/>
</dbReference>
<evidence type="ECO:0000313" key="16">
    <source>
        <dbReference type="EMBL" id="WHI60137.1"/>
    </source>
</evidence>
<evidence type="ECO:0000256" key="8">
    <source>
        <dbReference type="ARBA" id="ARBA00022777"/>
    </source>
</evidence>
<dbReference type="InterPro" id="IPR018113">
    <property type="entry name" value="PTrfase_EIIB_Cys"/>
</dbReference>
<evidence type="ECO:0000256" key="7">
    <source>
        <dbReference type="ARBA" id="ARBA00022692"/>
    </source>
</evidence>
<dbReference type="GO" id="GO:0015771">
    <property type="term" value="P:trehalose transport"/>
    <property type="evidence" value="ECO:0007669"/>
    <property type="project" value="TreeGrafter"/>
</dbReference>
<dbReference type="Pfam" id="PF00358">
    <property type="entry name" value="PTS_EIIA_1"/>
    <property type="match status" value="1"/>
</dbReference>
<keyword evidence="3" id="KW-1003">Cell membrane</keyword>
<feature type="domain" description="PTS EIIB type-1" evidence="14">
    <location>
        <begin position="5"/>
        <end position="87"/>
    </location>
</feature>
<evidence type="ECO:0000256" key="4">
    <source>
        <dbReference type="ARBA" id="ARBA00022597"/>
    </source>
</evidence>
<dbReference type="InterPro" id="IPR001996">
    <property type="entry name" value="PTS_IIB_1"/>
</dbReference>
<dbReference type="InterPro" id="IPR036878">
    <property type="entry name" value="Glu_permease_IIB"/>
</dbReference>
<dbReference type="CDD" id="cd00212">
    <property type="entry name" value="PTS_IIB_glc"/>
    <property type="match status" value="1"/>
</dbReference>
<dbReference type="PROSITE" id="PS51098">
    <property type="entry name" value="PTS_EIIB_TYPE_1"/>
    <property type="match status" value="1"/>
</dbReference>
<keyword evidence="4" id="KW-0762">Sugar transport</keyword>
<evidence type="ECO:0000259" key="13">
    <source>
        <dbReference type="PROSITE" id="PS51093"/>
    </source>
</evidence>
<dbReference type="InterPro" id="IPR013013">
    <property type="entry name" value="PTS_EIIC_1"/>
</dbReference>
<feature type="transmembrane region" description="Helical" evidence="12">
    <location>
        <begin position="217"/>
        <end position="234"/>
    </location>
</feature>
<dbReference type="PANTHER" id="PTHR30175:SF1">
    <property type="entry name" value="PTS SYSTEM ARBUTIN-, CELLOBIOSE-, AND SALICIN-SPECIFIC EIIBC COMPONENT-RELATED"/>
    <property type="match status" value="1"/>
</dbReference>
<dbReference type="Gene3D" id="3.30.1360.60">
    <property type="entry name" value="Glucose permease domain IIB"/>
    <property type="match status" value="1"/>
</dbReference>
<evidence type="ECO:0000259" key="15">
    <source>
        <dbReference type="PROSITE" id="PS51103"/>
    </source>
</evidence>
<dbReference type="RefSeq" id="WP_282862355.1">
    <property type="nucleotide sequence ID" value="NZ_CP118848.1"/>
</dbReference>
<protein>
    <submittedName>
        <fullName evidence="16">PTS cellobiose/arbutin/salicin transporter subunit IIBC</fullName>
    </submittedName>
</protein>
<dbReference type="Pfam" id="PF00367">
    <property type="entry name" value="PTS_EIIB"/>
    <property type="match status" value="1"/>
</dbReference>
<dbReference type="PROSITE" id="PS00371">
    <property type="entry name" value="PTS_EIIA_TYPE_1_HIS"/>
    <property type="match status" value="1"/>
</dbReference>
<organism evidence="16 17">
    <name type="scientific">Mammaliicoccus lentus</name>
    <name type="common">Staphylococcus lentus</name>
    <dbReference type="NCBI Taxonomy" id="42858"/>
    <lineage>
        <taxon>Bacteria</taxon>
        <taxon>Bacillati</taxon>
        <taxon>Bacillota</taxon>
        <taxon>Bacilli</taxon>
        <taxon>Bacillales</taxon>
        <taxon>Staphylococcaceae</taxon>
        <taxon>Mammaliicoccus</taxon>
    </lineage>
</organism>
<evidence type="ECO:0000259" key="14">
    <source>
        <dbReference type="PROSITE" id="PS51098"/>
    </source>
</evidence>
<dbReference type="InterPro" id="IPR011055">
    <property type="entry name" value="Dup_hybrid_motif"/>
</dbReference>
<feature type="transmembrane region" description="Helical" evidence="12">
    <location>
        <begin position="362"/>
        <end position="382"/>
    </location>
</feature>
<dbReference type="Gene3D" id="2.70.70.10">
    <property type="entry name" value="Glucose Permease (Domain IIA)"/>
    <property type="match status" value="1"/>
</dbReference>
<comment type="subcellular location">
    <subcellularLocation>
        <location evidence="1">Cell membrane</location>
        <topology evidence="1">Multi-pass membrane protein</topology>
    </subcellularLocation>
</comment>
<dbReference type="Proteomes" id="UP001223261">
    <property type="component" value="Chromosome"/>
</dbReference>
<feature type="transmembrane region" description="Helical" evidence="12">
    <location>
        <begin position="433"/>
        <end position="456"/>
    </location>
</feature>
<dbReference type="NCBIfam" id="TIGR01995">
    <property type="entry name" value="PTS-II-ABC-beta"/>
    <property type="match status" value="1"/>
</dbReference>
<keyword evidence="6" id="KW-0598">Phosphotransferase system</keyword>
<gene>
    <name evidence="16" type="primary">ascF</name>
    <name evidence="16" type="ORF">PYH69_00355</name>
</gene>
<keyword evidence="10 12" id="KW-0472">Membrane</keyword>
<keyword evidence="2" id="KW-0813">Transport</keyword>
<evidence type="ECO:0000256" key="6">
    <source>
        <dbReference type="ARBA" id="ARBA00022683"/>
    </source>
</evidence>
<keyword evidence="9 12" id="KW-1133">Transmembrane helix</keyword>
<keyword evidence="8" id="KW-0418">Kinase</keyword>
<feature type="transmembrane region" description="Helical" evidence="12">
    <location>
        <begin position="389"/>
        <end position="413"/>
    </location>
</feature>
<dbReference type="PROSITE" id="PS51103">
    <property type="entry name" value="PTS_EIIC_TYPE_1"/>
    <property type="match status" value="1"/>
</dbReference>
<dbReference type="GO" id="GO:0016301">
    <property type="term" value="F:kinase activity"/>
    <property type="evidence" value="ECO:0007669"/>
    <property type="project" value="UniProtKB-KW"/>
</dbReference>
<name>A0AAX3W4N5_MAMLE</name>
<evidence type="ECO:0000256" key="3">
    <source>
        <dbReference type="ARBA" id="ARBA00022475"/>
    </source>
</evidence>
<dbReference type="SUPFAM" id="SSF51261">
    <property type="entry name" value="Duplicated hybrid motif"/>
    <property type="match status" value="1"/>
</dbReference>
<evidence type="ECO:0000256" key="5">
    <source>
        <dbReference type="ARBA" id="ARBA00022679"/>
    </source>
</evidence>
<dbReference type="NCBIfam" id="TIGR00830">
    <property type="entry name" value="PTBA"/>
    <property type="match status" value="1"/>
</dbReference>
<feature type="transmembrane region" description="Helical" evidence="12">
    <location>
        <begin position="104"/>
        <end position="127"/>
    </location>
</feature>
<dbReference type="SUPFAM" id="SSF55604">
    <property type="entry name" value="Glucose permease domain IIB"/>
    <property type="match status" value="1"/>
</dbReference>
<evidence type="ECO:0000256" key="9">
    <source>
        <dbReference type="ARBA" id="ARBA00022989"/>
    </source>
</evidence>
<dbReference type="InterPro" id="IPR050558">
    <property type="entry name" value="PTS_Sugar-Specific_Components"/>
</dbReference>